<feature type="compositionally biased region" description="Basic residues" evidence="1">
    <location>
        <begin position="235"/>
        <end position="244"/>
    </location>
</feature>
<feature type="compositionally biased region" description="Low complexity" evidence="1">
    <location>
        <begin position="156"/>
        <end position="167"/>
    </location>
</feature>
<evidence type="ECO:0000313" key="3">
    <source>
        <dbReference type="EnsemblFungi" id="EJT75472"/>
    </source>
</evidence>
<feature type="region of interest" description="Disordered" evidence="1">
    <location>
        <begin position="140"/>
        <end position="172"/>
    </location>
</feature>
<dbReference type="RefSeq" id="XP_009221472.1">
    <property type="nucleotide sequence ID" value="XM_009223208.1"/>
</dbReference>
<feature type="region of interest" description="Disordered" evidence="1">
    <location>
        <begin position="277"/>
        <end position="379"/>
    </location>
</feature>
<dbReference type="Proteomes" id="UP000006039">
    <property type="component" value="Unassembled WGS sequence"/>
</dbReference>
<name>J3NVU3_GAET3</name>
<accession>J3NVU3</accession>
<feature type="compositionally biased region" description="Low complexity" evidence="1">
    <location>
        <begin position="315"/>
        <end position="342"/>
    </location>
</feature>
<keyword evidence="4" id="KW-1185">Reference proteome</keyword>
<reference evidence="3" key="4">
    <citation type="journal article" date="2015" name="G3 (Bethesda)">
        <title>Genome sequences of three phytopathogenic species of the Magnaporthaceae family of fungi.</title>
        <authorList>
            <person name="Okagaki L.H."/>
            <person name="Nunes C.C."/>
            <person name="Sailsbery J."/>
            <person name="Clay B."/>
            <person name="Brown D."/>
            <person name="John T."/>
            <person name="Oh Y."/>
            <person name="Young N."/>
            <person name="Fitzgerald M."/>
            <person name="Haas B.J."/>
            <person name="Zeng Q."/>
            <person name="Young S."/>
            <person name="Adiconis X."/>
            <person name="Fan L."/>
            <person name="Levin J.Z."/>
            <person name="Mitchell T.K."/>
            <person name="Okubara P.A."/>
            <person name="Farman M.L."/>
            <person name="Kohn L.M."/>
            <person name="Birren B."/>
            <person name="Ma L.-J."/>
            <person name="Dean R.A."/>
        </authorList>
    </citation>
    <scope>NUCLEOTIDE SEQUENCE</scope>
    <source>
        <strain evidence="3">R3-111a-1</strain>
    </source>
</reference>
<sequence length="379" mass="41917">MSSRAPSVGEDSIPLYCALCPERRNFSDLSHLLTHISSKSHLSRKFDTELRAQGDDGVSAASLADYERWYAKHRIGEHLQRRMETKQRRRQPRRERPAAALRVRTAGDLPSRSAGRSVSVKAEPREDSEDVFGAHVNHGRQATGRYDSPLTRNGNTITTTPGFQTPTSGRVDSDLSLNYADIGKFEDEGSELDASSFDGRMSWENFDLEDDDTVKLKGIVYPGMAGFDAATPEQRRKRNQKKPKSVVQNMRITSESIEPVECIWKDMFTIERSRDIYASPTPEGSPVSKKAELPAKRKKKQAKNGSPTANRARPGVTTRGAARAQRQAAVRRGTTTTAAADQAVEESDNGNDDSSWTTGHGSQEGGDMLRADDRPIPSK</sequence>
<dbReference type="AlphaFoldDB" id="J3NVU3"/>
<evidence type="ECO:0000256" key="1">
    <source>
        <dbReference type="SAM" id="MobiDB-lite"/>
    </source>
</evidence>
<dbReference type="eggNOG" id="ENOG502SPEQ">
    <property type="taxonomic scope" value="Eukaryota"/>
</dbReference>
<feature type="region of interest" description="Disordered" evidence="1">
    <location>
        <begin position="228"/>
        <end position="250"/>
    </location>
</feature>
<dbReference type="HOGENOM" id="CLU_041925_0_0_1"/>
<reference evidence="2" key="2">
    <citation type="submission" date="2010-07" db="EMBL/GenBank/DDBJ databases">
        <authorList>
            <consortium name="The Broad Institute Genome Sequencing Platform"/>
            <consortium name="Broad Institute Genome Sequencing Center for Infectious Disease"/>
            <person name="Ma L.-J."/>
            <person name="Dead R."/>
            <person name="Young S."/>
            <person name="Zeng Q."/>
            <person name="Koehrsen M."/>
            <person name="Alvarado L."/>
            <person name="Berlin A."/>
            <person name="Chapman S.B."/>
            <person name="Chen Z."/>
            <person name="Freedman E."/>
            <person name="Gellesch M."/>
            <person name="Goldberg J."/>
            <person name="Griggs A."/>
            <person name="Gujja S."/>
            <person name="Heilman E.R."/>
            <person name="Heiman D."/>
            <person name="Hepburn T."/>
            <person name="Howarth C."/>
            <person name="Jen D."/>
            <person name="Larson L."/>
            <person name="Mehta T."/>
            <person name="Neiman D."/>
            <person name="Pearson M."/>
            <person name="Roberts A."/>
            <person name="Saif S."/>
            <person name="Shea T."/>
            <person name="Shenoy N."/>
            <person name="Sisk P."/>
            <person name="Stolte C."/>
            <person name="Sykes S."/>
            <person name="Walk T."/>
            <person name="White J."/>
            <person name="Yandava C."/>
            <person name="Haas B."/>
            <person name="Nusbaum C."/>
            <person name="Birren B."/>
        </authorList>
    </citation>
    <scope>NUCLEOTIDE SEQUENCE</scope>
    <source>
        <strain evidence="2">R3-111a-1</strain>
    </source>
</reference>
<gene>
    <name evidence="3" type="primary">20345863</name>
    <name evidence="2" type="ORF">GGTG_05405</name>
</gene>
<dbReference type="STRING" id="644352.J3NVU3"/>
<evidence type="ECO:0000313" key="4">
    <source>
        <dbReference type="Proteomes" id="UP000006039"/>
    </source>
</evidence>
<proteinExistence type="predicted"/>
<reference evidence="2" key="3">
    <citation type="submission" date="2010-09" db="EMBL/GenBank/DDBJ databases">
        <title>Annotation of Gaeumannomyces graminis var. tritici R3-111a-1.</title>
        <authorList>
            <consortium name="The Broad Institute Genome Sequencing Platform"/>
            <person name="Ma L.-J."/>
            <person name="Dead R."/>
            <person name="Young S.K."/>
            <person name="Zeng Q."/>
            <person name="Gargeya S."/>
            <person name="Fitzgerald M."/>
            <person name="Haas B."/>
            <person name="Abouelleil A."/>
            <person name="Alvarado L."/>
            <person name="Arachchi H.M."/>
            <person name="Berlin A."/>
            <person name="Brown A."/>
            <person name="Chapman S.B."/>
            <person name="Chen Z."/>
            <person name="Dunbar C."/>
            <person name="Freedman E."/>
            <person name="Gearin G."/>
            <person name="Gellesch M."/>
            <person name="Goldberg J."/>
            <person name="Griggs A."/>
            <person name="Gujja S."/>
            <person name="Heiman D."/>
            <person name="Howarth C."/>
            <person name="Larson L."/>
            <person name="Lui A."/>
            <person name="MacDonald P.J.P."/>
            <person name="Mehta T."/>
            <person name="Montmayeur A."/>
            <person name="Murphy C."/>
            <person name="Neiman D."/>
            <person name="Pearson M."/>
            <person name="Priest M."/>
            <person name="Roberts A."/>
            <person name="Saif S."/>
            <person name="Shea T."/>
            <person name="Shenoy N."/>
            <person name="Sisk P."/>
            <person name="Stolte C."/>
            <person name="Sykes S."/>
            <person name="Yandava C."/>
            <person name="Wortman J."/>
            <person name="Nusbaum C."/>
            <person name="Birren B."/>
        </authorList>
    </citation>
    <scope>NUCLEOTIDE SEQUENCE</scope>
    <source>
        <strain evidence="2">R3-111a-1</strain>
    </source>
</reference>
<organism evidence="2">
    <name type="scientific">Gaeumannomyces tritici (strain R3-111a-1)</name>
    <name type="common">Wheat and barley take-all root rot fungus</name>
    <name type="synonym">Gaeumannomyces graminis var. tritici</name>
    <dbReference type="NCBI Taxonomy" id="644352"/>
    <lineage>
        <taxon>Eukaryota</taxon>
        <taxon>Fungi</taxon>
        <taxon>Dikarya</taxon>
        <taxon>Ascomycota</taxon>
        <taxon>Pezizomycotina</taxon>
        <taxon>Sordariomycetes</taxon>
        <taxon>Sordariomycetidae</taxon>
        <taxon>Magnaporthales</taxon>
        <taxon>Magnaporthaceae</taxon>
        <taxon>Gaeumannomyces</taxon>
    </lineage>
</organism>
<feature type="region of interest" description="Disordered" evidence="1">
    <location>
        <begin position="80"/>
        <end position="127"/>
    </location>
</feature>
<feature type="compositionally biased region" description="Polar residues" evidence="1">
    <location>
        <begin position="352"/>
        <end position="361"/>
    </location>
</feature>
<evidence type="ECO:0000313" key="2">
    <source>
        <dbReference type="EMBL" id="EJT75472.1"/>
    </source>
</evidence>
<dbReference type="EnsemblFungi" id="EJT75472">
    <property type="protein sequence ID" value="EJT75472"/>
    <property type="gene ID" value="GGTG_05405"/>
</dbReference>
<dbReference type="VEuPathDB" id="FungiDB:GGTG_05405"/>
<dbReference type="OrthoDB" id="5428259at2759"/>
<dbReference type="GeneID" id="20345863"/>
<reference evidence="3" key="5">
    <citation type="submission" date="2018-04" db="UniProtKB">
        <authorList>
            <consortium name="EnsemblFungi"/>
        </authorList>
    </citation>
    <scope>IDENTIFICATION</scope>
    <source>
        <strain evidence="3">R3-111a-1</strain>
    </source>
</reference>
<protein>
    <submittedName>
        <fullName evidence="2 3">Uncharacterized protein</fullName>
    </submittedName>
</protein>
<feature type="compositionally biased region" description="Basic and acidic residues" evidence="1">
    <location>
        <begin position="367"/>
        <end position="379"/>
    </location>
</feature>
<reference evidence="4" key="1">
    <citation type="submission" date="2010-07" db="EMBL/GenBank/DDBJ databases">
        <title>The genome sequence of Gaeumannomyces graminis var. tritici strain R3-111a-1.</title>
        <authorList>
            <consortium name="The Broad Institute Genome Sequencing Platform"/>
            <person name="Ma L.-J."/>
            <person name="Dead R."/>
            <person name="Young S."/>
            <person name="Zeng Q."/>
            <person name="Koehrsen M."/>
            <person name="Alvarado L."/>
            <person name="Berlin A."/>
            <person name="Chapman S.B."/>
            <person name="Chen Z."/>
            <person name="Freedman E."/>
            <person name="Gellesch M."/>
            <person name="Goldberg J."/>
            <person name="Griggs A."/>
            <person name="Gujja S."/>
            <person name="Heilman E.R."/>
            <person name="Heiman D."/>
            <person name="Hepburn T."/>
            <person name="Howarth C."/>
            <person name="Jen D."/>
            <person name="Larson L."/>
            <person name="Mehta T."/>
            <person name="Neiman D."/>
            <person name="Pearson M."/>
            <person name="Roberts A."/>
            <person name="Saif S."/>
            <person name="Shea T."/>
            <person name="Shenoy N."/>
            <person name="Sisk P."/>
            <person name="Stolte C."/>
            <person name="Sykes S."/>
            <person name="Walk T."/>
            <person name="White J."/>
            <person name="Yandava C."/>
            <person name="Haas B."/>
            <person name="Nusbaum C."/>
            <person name="Birren B."/>
        </authorList>
    </citation>
    <scope>NUCLEOTIDE SEQUENCE [LARGE SCALE GENOMIC DNA]</scope>
    <source>
        <strain evidence="4">R3-111a-1</strain>
    </source>
</reference>
<dbReference type="EMBL" id="GL385397">
    <property type="protein sequence ID" value="EJT75472.1"/>
    <property type="molecule type" value="Genomic_DNA"/>
</dbReference>